<dbReference type="Gene3D" id="2.120.10.30">
    <property type="entry name" value="TolB, C-terminal domain"/>
    <property type="match status" value="1"/>
</dbReference>
<gene>
    <name evidence="1" type="ORF">MGAL_10B062391</name>
</gene>
<accession>A0A8B6GMG1</accession>
<dbReference type="Proteomes" id="UP000596742">
    <property type="component" value="Unassembled WGS sequence"/>
</dbReference>
<dbReference type="EMBL" id="UYJE01008690">
    <property type="protein sequence ID" value="VDI66257.1"/>
    <property type="molecule type" value="Genomic_DNA"/>
</dbReference>
<evidence type="ECO:0000313" key="1">
    <source>
        <dbReference type="EMBL" id="VDI66257.1"/>
    </source>
</evidence>
<dbReference type="InterPro" id="IPR011042">
    <property type="entry name" value="6-blade_b-propeller_TolB-like"/>
</dbReference>
<sequence>MENNISAINEYASDLQAFLGSKMIETEIQKYETFLQSLFDDGSLRMIDINCKIDDKITDVLPTVTSLGSVSIESSFPLVFMKTGKEIKAQNMSCQCVPISSINDITMALQSKFQFNLITGCCFSFTEDAILVQYDYQRLLILKEDGTLKNEISLSPSTPIVTCCSLTREKMWEYKDQLVSSPRGIDVDKNLNIYIASNGNNSVVVLSPDGKQARKLLGKDDGIGRPFGLAFDVKKENLLVVNFVEPAFYRLS</sequence>
<evidence type="ECO:0000313" key="2">
    <source>
        <dbReference type="Proteomes" id="UP000596742"/>
    </source>
</evidence>
<name>A0A8B6GMG1_MYTGA</name>
<organism evidence="1 2">
    <name type="scientific">Mytilus galloprovincialis</name>
    <name type="common">Mediterranean mussel</name>
    <dbReference type="NCBI Taxonomy" id="29158"/>
    <lineage>
        <taxon>Eukaryota</taxon>
        <taxon>Metazoa</taxon>
        <taxon>Spiralia</taxon>
        <taxon>Lophotrochozoa</taxon>
        <taxon>Mollusca</taxon>
        <taxon>Bivalvia</taxon>
        <taxon>Autobranchia</taxon>
        <taxon>Pteriomorphia</taxon>
        <taxon>Mytilida</taxon>
        <taxon>Mytiloidea</taxon>
        <taxon>Mytilidae</taxon>
        <taxon>Mytilinae</taxon>
        <taxon>Mytilus</taxon>
    </lineage>
</organism>
<dbReference type="OrthoDB" id="6105938at2759"/>
<dbReference type="AlphaFoldDB" id="A0A8B6GMG1"/>
<keyword evidence="2" id="KW-1185">Reference proteome</keyword>
<dbReference type="SUPFAM" id="SSF101898">
    <property type="entry name" value="NHL repeat"/>
    <property type="match status" value="1"/>
</dbReference>
<protein>
    <submittedName>
        <fullName evidence="1">Uncharacterized protein</fullName>
    </submittedName>
</protein>
<comment type="caution">
    <text evidence="1">The sequence shown here is derived from an EMBL/GenBank/DDBJ whole genome shotgun (WGS) entry which is preliminary data.</text>
</comment>
<reference evidence="1" key="1">
    <citation type="submission" date="2018-11" db="EMBL/GenBank/DDBJ databases">
        <authorList>
            <person name="Alioto T."/>
            <person name="Alioto T."/>
        </authorList>
    </citation>
    <scope>NUCLEOTIDE SEQUENCE</scope>
</reference>
<proteinExistence type="predicted"/>